<gene>
    <name evidence="2" type="primary">28957785</name>
</gene>
<dbReference type="PROSITE" id="PS51257">
    <property type="entry name" value="PROKAR_LIPOPROTEIN"/>
    <property type="match status" value="1"/>
</dbReference>
<dbReference type="InterPro" id="IPR007867">
    <property type="entry name" value="GMC_OxRtase_C"/>
</dbReference>
<dbReference type="PANTHER" id="PTHR11552">
    <property type="entry name" value="GLUCOSE-METHANOL-CHOLINE GMC OXIDOREDUCTASE"/>
    <property type="match status" value="1"/>
</dbReference>
<evidence type="ECO:0000313" key="2">
    <source>
        <dbReference type="EnsemblFungi" id="FOXG_16968P0"/>
    </source>
</evidence>
<dbReference type="GO" id="GO:0050660">
    <property type="term" value="F:flavin adenine dinucleotide binding"/>
    <property type="evidence" value="ECO:0007669"/>
    <property type="project" value="InterPro"/>
</dbReference>
<dbReference type="AlphaFoldDB" id="A0A0C4DI75"/>
<dbReference type="Pfam" id="PF00732">
    <property type="entry name" value="GMC_oxred_N"/>
    <property type="match status" value="1"/>
</dbReference>
<dbReference type="Proteomes" id="UP000002489">
    <property type="component" value="Unassembled WGS sequence"/>
</dbReference>
<name>A0A0C4DI75_FUSOF</name>
<dbReference type="STRING" id="426428.A0A0C4DI75"/>
<dbReference type="Pfam" id="PF05199">
    <property type="entry name" value="GMC_oxred_C"/>
    <property type="match status" value="1"/>
</dbReference>
<reference evidence="2" key="2">
    <citation type="submission" date="2025-08" db="UniProtKB">
        <authorList>
            <consortium name="EnsemblFungi"/>
        </authorList>
    </citation>
    <scope>IDENTIFICATION</scope>
    <source>
        <strain evidence="2">4287 / CBS 123668 / FGSC 9935 / NRRL 34936</strain>
    </source>
</reference>
<sequence length="539" mass="60125">MTVVEKLDETNYDYVVVGGGTAGCVIASRLAEKLPYAEILLIEGGANDFKNETILNLKCLLDLWGAEDYDYGYSSVPQPFGNSNIIHSRAKMLGGCSSHNGGISFVPFDMDMKKWQKMGADGWTHAEMVRLFKKLRNNVVPIAEDQRSQITKDWIESCSKLFNVPKVEDFNKQIIRDGRLTPGTGYVSCTYTPDNNHRSSASVAYIHPILRGDEFRPNLTILHKTWTSKIHVKDQTAVGVRATTDAGTTHDIYARKEVILCAGAVDTPRLMMLSGLGNRQQLEKLGIEVHQDLPGVGENLQDHVESMYMWEIKDEVPQDKIVMGSEACMVLRREPENAQGDDGDAIDTMFHMFTVPFDFYTKTMGYETPKNAFCCIPYNPRPASVGRLYLTSADPKVKPALDQRYFSDEKGYDKASNLWMLKQARKMAQSEPFRKHLLREIAPGPMITTDDQLCEYGRQVSNTVYHPCGTAKMGDTQRDAMAVVDASLHVKGIKNLRVADASVFPCMVSINPMITVLCIGERAAELIIADSKTAPRPSL</sequence>
<reference evidence="3" key="1">
    <citation type="journal article" date="2012" name="Mol. Plant Microbe Interact.">
        <title>A highly conserved effector in Fusarium oxysporum is required for full virulence on Arabidopsis.</title>
        <authorList>
            <person name="Thatcher L.F."/>
            <person name="Gardiner D.M."/>
            <person name="Kazan K."/>
            <person name="Manners J."/>
        </authorList>
    </citation>
    <scope>NUCLEOTIDE SEQUENCE [LARGE SCALE GENOMIC DNA]</scope>
    <source>
        <strain evidence="3">Fo5176</strain>
    </source>
</reference>
<accession>A0A0C4DI75</accession>
<dbReference type="Gene3D" id="3.30.410.40">
    <property type="match status" value="1"/>
</dbReference>
<dbReference type="PIRSF" id="PIRSF000137">
    <property type="entry name" value="Alcohol_oxidase"/>
    <property type="match status" value="1"/>
</dbReference>
<dbReference type="SUPFAM" id="SSF54373">
    <property type="entry name" value="FAD-linked reductases, C-terminal domain"/>
    <property type="match status" value="1"/>
</dbReference>
<dbReference type="PROSITE" id="PS00624">
    <property type="entry name" value="GMC_OXRED_2"/>
    <property type="match status" value="1"/>
</dbReference>
<dbReference type="InterPro" id="IPR036188">
    <property type="entry name" value="FAD/NAD-bd_sf"/>
</dbReference>
<dbReference type="InterPro" id="IPR000172">
    <property type="entry name" value="GMC_OxRdtase_N"/>
</dbReference>
<proteinExistence type="inferred from homology"/>
<dbReference type="EnsemblFungi" id="FOXG_16968T0">
    <property type="protein sequence ID" value="FOXG_16968P0"/>
    <property type="gene ID" value="FOXG_16968"/>
</dbReference>
<dbReference type="GO" id="GO:0016614">
    <property type="term" value="F:oxidoreductase activity, acting on CH-OH group of donors"/>
    <property type="evidence" value="ECO:0007669"/>
    <property type="project" value="InterPro"/>
</dbReference>
<evidence type="ECO:0000313" key="3">
    <source>
        <dbReference type="Proteomes" id="UP000002489"/>
    </source>
</evidence>
<evidence type="ECO:0000256" key="1">
    <source>
        <dbReference type="ARBA" id="ARBA00010790"/>
    </source>
</evidence>
<dbReference type="VEuPathDB" id="FungiDB:FOXG_16968"/>
<organism evidence="2 3">
    <name type="scientific">Fusarium oxysporum (strain Fo5176)</name>
    <name type="common">Fusarium vascular wilt</name>
    <dbReference type="NCBI Taxonomy" id="660025"/>
    <lineage>
        <taxon>Eukaryota</taxon>
        <taxon>Fungi</taxon>
        <taxon>Dikarya</taxon>
        <taxon>Ascomycota</taxon>
        <taxon>Pezizomycotina</taxon>
        <taxon>Sordariomycetes</taxon>
        <taxon>Hypocreomycetidae</taxon>
        <taxon>Hypocreales</taxon>
        <taxon>Nectriaceae</taxon>
        <taxon>Fusarium</taxon>
        <taxon>Fusarium oxysporum species complex</taxon>
    </lineage>
</organism>
<comment type="similarity">
    <text evidence="1">Belongs to the GMC oxidoreductase family.</text>
</comment>
<protein>
    <submittedName>
        <fullName evidence="2">Uncharacterized protein</fullName>
    </submittedName>
</protein>
<dbReference type="InterPro" id="IPR012132">
    <property type="entry name" value="GMC_OxRdtase"/>
</dbReference>
<dbReference type="SUPFAM" id="SSF51905">
    <property type="entry name" value="FAD/NAD(P)-binding domain"/>
    <property type="match status" value="1"/>
</dbReference>
<dbReference type="PANTHER" id="PTHR11552:SF152">
    <property type="entry name" value="OXIDASE (CODA), PUTATIVE (AFU_ORTHOLOGUE AFUA_8G04090)-RELATED"/>
    <property type="match status" value="1"/>
</dbReference>
<dbReference type="Gene3D" id="3.50.50.60">
    <property type="entry name" value="FAD/NAD(P)-binding domain"/>
    <property type="match status" value="1"/>
</dbReference>